<protein>
    <submittedName>
        <fullName evidence="1">Uncharacterized protein</fullName>
    </submittedName>
</protein>
<accession>A0A131YA52</accession>
<reference evidence="1" key="1">
    <citation type="journal article" date="2016" name="Ticks Tick Borne Dis.">
        <title>De novo assembly and annotation of the salivary gland transcriptome of Rhipicephalus appendiculatus male and female ticks during blood feeding.</title>
        <authorList>
            <person name="de Castro M.H."/>
            <person name="de Klerk D."/>
            <person name="Pienaar R."/>
            <person name="Latif A.A."/>
            <person name="Rees D.J."/>
            <person name="Mans B.J."/>
        </authorList>
    </citation>
    <scope>NUCLEOTIDE SEQUENCE</scope>
    <source>
        <tissue evidence="1">Salivary glands</tissue>
    </source>
</reference>
<name>A0A131YA52_RHIAP</name>
<evidence type="ECO:0000313" key="1">
    <source>
        <dbReference type="EMBL" id="JAP76184.1"/>
    </source>
</evidence>
<sequence>MNARTSFFFAEVGNTTMLFNNKKKGACTYFVAMCESRLWKERGCCKLTTEHHRLFFFFKTYLSQIQISSSHQSNSSRLAESCTLSRPNASLISVVMCVCVLYELFTLD</sequence>
<proteinExistence type="predicted"/>
<organism evidence="1">
    <name type="scientific">Rhipicephalus appendiculatus</name>
    <name type="common">Brown ear tick</name>
    <dbReference type="NCBI Taxonomy" id="34631"/>
    <lineage>
        <taxon>Eukaryota</taxon>
        <taxon>Metazoa</taxon>
        <taxon>Ecdysozoa</taxon>
        <taxon>Arthropoda</taxon>
        <taxon>Chelicerata</taxon>
        <taxon>Arachnida</taxon>
        <taxon>Acari</taxon>
        <taxon>Parasitiformes</taxon>
        <taxon>Ixodida</taxon>
        <taxon>Ixodoidea</taxon>
        <taxon>Ixodidae</taxon>
        <taxon>Rhipicephalinae</taxon>
        <taxon>Rhipicephalus</taxon>
        <taxon>Rhipicephalus</taxon>
    </lineage>
</organism>
<dbReference type="EMBL" id="GEDV01012373">
    <property type="protein sequence ID" value="JAP76184.1"/>
    <property type="molecule type" value="Transcribed_RNA"/>
</dbReference>
<dbReference type="AlphaFoldDB" id="A0A131YA52"/>